<protein>
    <submittedName>
        <fullName evidence="1">Toluene tolerance protein, putative</fullName>
    </submittedName>
</protein>
<dbReference type="OrthoDB" id="8534453at2"/>
<dbReference type="InterPro" id="IPR011009">
    <property type="entry name" value="Kinase-like_dom_sf"/>
</dbReference>
<proteinExistence type="predicted"/>
<dbReference type="STRING" id="265072.Mfla_0762"/>
<organism evidence="1 2">
    <name type="scientific">Methylobacillus flagellatus (strain ATCC 51484 / DSM 6875 / VKM B-1610 / KT)</name>
    <dbReference type="NCBI Taxonomy" id="265072"/>
    <lineage>
        <taxon>Bacteria</taxon>
        <taxon>Pseudomonadati</taxon>
        <taxon>Pseudomonadota</taxon>
        <taxon>Betaproteobacteria</taxon>
        <taxon>Nitrosomonadales</taxon>
        <taxon>Methylophilaceae</taxon>
        <taxon>Methylobacillus</taxon>
    </lineage>
</organism>
<accession>Q1H3A7</accession>
<sequence length="229" mass="26453">MLIPRLNIRSSHLLAPEDFAQLSRNAKVLEQDERGIKVLQMDNGNILKVFRVRHTFTLARVYSYARHFCRNADRLKRLGVPTVEIVQLFHFEESTDTAVLYRPLQGHTLRQLHISGLAEHGLMESFGRFVAQLHQHGVYFRSLHFGNVVRTPDGRLGLIDIADLKVYRHGLTNWHRARNFRHLQRYQADWESLPMAERKVFADGYFSTAQLPPKAASALRSRLKFLSGA</sequence>
<dbReference type="Proteomes" id="UP000002440">
    <property type="component" value="Chromosome"/>
</dbReference>
<gene>
    <name evidence="1" type="ordered locus">Mfla_0762</name>
</gene>
<dbReference type="eggNOG" id="COG0515">
    <property type="taxonomic scope" value="Bacteria"/>
</dbReference>
<reference evidence="1 2" key="1">
    <citation type="submission" date="2006-03" db="EMBL/GenBank/DDBJ databases">
        <title>Complete sequence of Methylobacillus flagellatus KT.</title>
        <authorList>
            <consortium name="US DOE Joint Genome Institute"/>
            <person name="Copeland A."/>
            <person name="Lucas S."/>
            <person name="Lapidus A."/>
            <person name="Barry K."/>
            <person name="Detter J.C."/>
            <person name="Glavina del Rio T."/>
            <person name="Hammon N."/>
            <person name="Israni S."/>
            <person name="Dalin E."/>
            <person name="Tice H."/>
            <person name="Pitluck S."/>
            <person name="Brettin T."/>
            <person name="Bruce D."/>
            <person name="Han C."/>
            <person name="Tapia R."/>
            <person name="Saunders E."/>
            <person name="Gilna P."/>
            <person name="Schmutz J."/>
            <person name="Larimer F."/>
            <person name="Land M."/>
            <person name="Kyrpides N."/>
            <person name="Anderson I."/>
            <person name="Richardson P."/>
        </authorList>
    </citation>
    <scope>NUCLEOTIDE SEQUENCE [LARGE SCALE GENOMIC DNA]</scope>
    <source>
        <strain evidence="2">KT / ATCC 51484 / DSM 6875</strain>
    </source>
</reference>
<dbReference type="RefSeq" id="WP_011479127.1">
    <property type="nucleotide sequence ID" value="NC_007947.1"/>
</dbReference>
<dbReference type="EMBL" id="CP000284">
    <property type="protein sequence ID" value="ABE49030.1"/>
    <property type="molecule type" value="Genomic_DNA"/>
</dbReference>
<keyword evidence="2" id="KW-1185">Reference proteome</keyword>
<dbReference type="KEGG" id="mfa:Mfla_0762"/>
<dbReference type="AlphaFoldDB" id="Q1H3A7"/>
<name>Q1H3A7_METFK</name>
<dbReference type="HOGENOM" id="CLU_112033_0_0_4"/>
<evidence type="ECO:0000313" key="2">
    <source>
        <dbReference type="Proteomes" id="UP000002440"/>
    </source>
</evidence>
<evidence type="ECO:0000313" key="1">
    <source>
        <dbReference type="EMBL" id="ABE49030.1"/>
    </source>
</evidence>
<dbReference type="SUPFAM" id="SSF56112">
    <property type="entry name" value="Protein kinase-like (PK-like)"/>
    <property type="match status" value="1"/>
</dbReference>